<evidence type="ECO:0000313" key="6">
    <source>
        <dbReference type="Proteomes" id="UP000218896"/>
    </source>
</evidence>
<dbReference type="InterPro" id="IPR009057">
    <property type="entry name" value="Homeodomain-like_sf"/>
</dbReference>
<keyword evidence="1" id="KW-0805">Transcription regulation</keyword>
<dbReference type="InterPro" id="IPR018060">
    <property type="entry name" value="HTH_AraC"/>
</dbReference>
<evidence type="ECO:0000259" key="4">
    <source>
        <dbReference type="PROSITE" id="PS01124"/>
    </source>
</evidence>
<evidence type="ECO:0000313" key="5">
    <source>
        <dbReference type="EMBL" id="PAU80407.1"/>
    </source>
</evidence>
<evidence type="ECO:0000256" key="1">
    <source>
        <dbReference type="ARBA" id="ARBA00023015"/>
    </source>
</evidence>
<gene>
    <name evidence="5" type="ORF">CK501_08135</name>
</gene>
<dbReference type="Pfam" id="PF12833">
    <property type="entry name" value="HTH_18"/>
    <property type="match status" value="1"/>
</dbReference>
<dbReference type="Proteomes" id="UP000218896">
    <property type="component" value="Unassembled WGS sequence"/>
</dbReference>
<dbReference type="PANTHER" id="PTHR47894">
    <property type="entry name" value="HTH-TYPE TRANSCRIPTIONAL REGULATOR GADX"/>
    <property type="match status" value="1"/>
</dbReference>
<keyword evidence="6" id="KW-1185">Reference proteome</keyword>
<evidence type="ECO:0000256" key="3">
    <source>
        <dbReference type="ARBA" id="ARBA00023163"/>
    </source>
</evidence>
<dbReference type="InterPro" id="IPR020449">
    <property type="entry name" value="Tscrpt_reg_AraC-type_HTH"/>
</dbReference>
<dbReference type="OrthoDB" id="5722175at2"/>
<dbReference type="GO" id="GO:0005829">
    <property type="term" value="C:cytosol"/>
    <property type="evidence" value="ECO:0007669"/>
    <property type="project" value="TreeGrafter"/>
</dbReference>
<dbReference type="PRINTS" id="PR00032">
    <property type="entry name" value="HTHARAC"/>
</dbReference>
<dbReference type="Gene3D" id="1.10.10.60">
    <property type="entry name" value="Homeodomain-like"/>
    <property type="match status" value="1"/>
</dbReference>
<dbReference type="RefSeq" id="WP_095617250.1">
    <property type="nucleotide sequence ID" value="NZ_NSKD01000003.1"/>
</dbReference>
<dbReference type="Pfam" id="PF12625">
    <property type="entry name" value="Arabinose_bd"/>
    <property type="match status" value="1"/>
</dbReference>
<organism evidence="5 6">
    <name type="scientific">Halovibrio salipaludis</name>
    <dbReference type="NCBI Taxonomy" id="2032626"/>
    <lineage>
        <taxon>Bacteria</taxon>
        <taxon>Pseudomonadati</taxon>
        <taxon>Pseudomonadota</taxon>
        <taxon>Gammaproteobacteria</taxon>
        <taxon>Oceanospirillales</taxon>
        <taxon>Halomonadaceae</taxon>
        <taxon>Halovibrio</taxon>
    </lineage>
</organism>
<comment type="caution">
    <text evidence="5">The sequence shown here is derived from an EMBL/GenBank/DDBJ whole genome shotgun (WGS) entry which is preliminary data.</text>
</comment>
<name>A0A2A2F6V6_9GAMM</name>
<dbReference type="InterPro" id="IPR032687">
    <property type="entry name" value="AraC-type_N"/>
</dbReference>
<dbReference type="AlphaFoldDB" id="A0A2A2F6V6"/>
<keyword evidence="3" id="KW-0804">Transcription</keyword>
<proteinExistence type="predicted"/>
<sequence>MLDTLLQGARAGRDHRLGAGSLHLMLSYAQEYGISPATCLSGTGLTRDIAVDPEAVIEPEQELAVIASLVDHLGVPFQNGFNLGLRYHLTAFGPWGLGLMSSASANDAMIRAVRYLGATYTFIRCRLRFSPAGPRLELTVNHLPVGLREFIVARDLGSMLAIHNDLLPGQPLGVSRIALELPRCSGMEWVEEQLGVSIETGQSHSEIVINPRILTQALRWGNEVTARQCENDCEQLLDRRALTACPVRQAQMLLRDSDLPLPGPEALARRLNISERHLRRRLNQAGTGWRQLVEEVLEHRARNKLATGRYSVQEVALQLGYSETASFSHAFKRWTGLSPVRFLGQVQPFDPET</sequence>
<dbReference type="SMART" id="SM00342">
    <property type="entry name" value="HTH_ARAC"/>
    <property type="match status" value="1"/>
</dbReference>
<dbReference type="PANTHER" id="PTHR47894:SF1">
    <property type="entry name" value="HTH-TYPE TRANSCRIPTIONAL REGULATOR VQSM"/>
    <property type="match status" value="1"/>
</dbReference>
<dbReference type="SUPFAM" id="SSF46689">
    <property type="entry name" value="Homeodomain-like"/>
    <property type="match status" value="1"/>
</dbReference>
<dbReference type="EMBL" id="NSKD01000003">
    <property type="protein sequence ID" value="PAU80407.1"/>
    <property type="molecule type" value="Genomic_DNA"/>
</dbReference>
<evidence type="ECO:0000256" key="2">
    <source>
        <dbReference type="ARBA" id="ARBA00023125"/>
    </source>
</evidence>
<dbReference type="GO" id="GO:0003700">
    <property type="term" value="F:DNA-binding transcription factor activity"/>
    <property type="evidence" value="ECO:0007669"/>
    <property type="project" value="InterPro"/>
</dbReference>
<keyword evidence="2" id="KW-0238">DNA-binding</keyword>
<reference evidence="5 6" key="1">
    <citation type="submission" date="2017-08" db="EMBL/GenBank/DDBJ databases">
        <title>Halovibrio sewagensis sp. nov., isolated from wastewater of high salinity.</title>
        <authorList>
            <person name="Dong X."/>
            <person name="Zhang G."/>
        </authorList>
    </citation>
    <scope>NUCLEOTIDE SEQUENCE [LARGE SCALE GENOMIC DNA]</scope>
    <source>
        <strain evidence="5 6">YL5-2</strain>
    </source>
</reference>
<feature type="domain" description="HTH araC/xylS-type" evidence="4">
    <location>
        <begin position="265"/>
        <end position="345"/>
    </location>
</feature>
<protein>
    <recommendedName>
        <fullName evidence="4">HTH araC/xylS-type domain-containing protein</fullName>
    </recommendedName>
</protein>
<dbReference type="PROSITE" id="PS01124">
    <property type="entry name" value="HTH_ARAC_FAMILY_2"/>
    <property type="match status" value="1"/>
</dbReference>
<dbReference type="GO" id="GO:0000976">
    <property type="term" value="F:transcription cis-regulatory region binding"/>
    <property type="evidence" value="ECO:0007669"/>
    <property type="project" value="TreeGrafter"/>
</dbReference>
<accession>A0A2A2F6V6</accession>